<proteinExistence type="predicted"/>
<dbReference type="Proteomes" id="UP000531840">
    <property type="component" value="Unassembled WGS sequence"/>
</dbReference>
<protein>
    <submittedName>
        <fullName evidence="1">DUF1934 family protein</fullName>
    </submittedName>
</protein>
<dbReference type="SUPFAM" id="SSF50814">
    <property type="entry name" value="Lipocalins"/>
    <property type="match status" value="1"/>
</dbReference>
<evidence type="ECO:0000313" key="1">
    <source>
        <dbReference type="EMBL" id="NYS47088.1"/>
    </source>
</evidence>
<accession>A0ABX2SYK0</accession>
<reference evidence="1 2" key="1">
    <citation type="submission" date="2020-07" db="EMBL/GenBank/DDBJ databases">
        <title>MOT database genomes.</title>
        <authorList>
            <person name="Joseph S."/>
            <person name="Aduse-Opoku J."/>
            <person name="Hashim A."/>
            <person name="Wade W."/>
            <person name="Curtis M."/>
        </authorList>
    </citation>
    <scope>NUCLEOTIDE SEQUENCE [LARGE SCALE GENOMIC DNA]</scope>
    <source>
        <strain evidence="1 2">CIP 106318</strain>
    </source>
</reference>
<dbReference type="InterPro" id="IPR015231">
    <property type="entry name" value="DUF1934"/>
</dbReference>
<sequence length="128" mass="15232">MQLITITTYVDKEKLLVEKYQGEYLEQEESYIINYIDKNKKKFKIVIDKNKDNVSIVKDNTTMAIKKQISTTNYSTNYGVVHLKTELQNIEILEKNNFVQFEIDYKIYFSKIDSQYNKLKLLIKKATK</sequence>
<dbReference type="Gene3D" id="2.40.128.20">
    <property type="match status" value="1"/>
</dbReference>
<gene>
    <name evidence="1" type="ORF">HZY85_02625</name>
</gene>
<name>A0ABX2SYK0_9BACL</name>
<organism evidence="1 2">
    <name type="scientific">Gemelliphila palaticanis</name>
    <dbReference type="NCBI Taxonomy" id="81950"/>
    <lineage>
        <taxon>Bacteria</taxon>
        <taxon>Bacillati</taxon>
        <taxon>Bacillota</taxon>
        <taxon>Bacilli</taxon>
        <taxon>Bacillales</taxon>
        <taxon>Gemellaceae</taxon>
        <taxon>Gemelliphila</taxon>
    </lineage>
</organism>
<dbReference type="RefSeq" id="WP_179940583.1">
    <property type="nucleotide sequence ID" value="NZ_JACBYF010000003.1"/>
</dbReference>
<dbReference type="Pfam" id="PF09148">
    <property type="entry name" value="DUF1934"/>
    <property type="match status" value="1"/>
</dbReference>
<keyword evidence="2" id="KW-1185">Reference proteome</keyword>
<dbReference type="InterPro" id="IPR012674">
    <property type="entry name" value="Calycin"/>
</dbReference>
<dbReference type="EMBL" id="JACBYF010000003">
    <property type="protein sequence ID" value="NYS47088.1"/>
    <property type="molecule type" value="Genomic_DNA"/>
</dbReference>
<evidence type="ECO:0000313" key="2">
    <source>
        <dbReference type="Proteomes" id="UP000531840"/>
    </source>
</evidence>
<comment type="caution">
    <text evidence="1">The sequence shown here is derived from an EMBL/GenBank/DDBJ whole genome shotgun (WGS) entry which is preliminary data.</text>
</comment>